<feature type="region of interest" description="Disordered" evidence="4">
    <location>
        <begin position="1"/>
        <end position="28"/>
    </location>
</feature>
<evidence type="ECO:0000256" key="3">
    <source>
        <dbReference type="ARBA" id="ARBA00023306"/>
    </source>
</evidence>
<dbReference type="Pfam" id="PF15063">
    <property type="entry name" value="TC1"/>
    <property type="match status" value="1"/>
</dbReference>
<evidence type="ECO:0000256" key="2">
    <source>
        <dbReference type="ARBA" id="ARBA00020697"/>
    </source>
</evidence>
<proteinExistence type="predicted"/>
<feature type="region of interest" description="Disordered" evidence="4">
    <location>
        <begin position="80"/>
        <end position="186"/>
    </location>
</feature>
<gene>
    <name evidence="6" type="ORF">NHX12_022511</name>
</gene>
<evidence type="ECO:0000256" key="1">
    <source>
        <dbReference type="ARBA" id="ARBA00002403"/>
    </source>
</evidence>
<reference evidence="6" key="1">
    <citation type="submission" date="2022-07" db="EMBL/GenBank/DDBJ databases">
        <title>Chromosome-level genome of Muraenolepis orangiensis.</title>
        <authorList>
            <person name="Kim J."/>
        </authorList>
    </citation>
    <scope>NUCLEOTIDE SEQUENCE</scope>
    <source>
        <strain evidence="6">KU_S4_2022</strain>
        <tissue evidence="6">Muscle</tissue>
    </source>
</reference>
<feature type="compositionally biased region" description="Polar residues" evidence="4">
    <location>
        <begin position="146"/>
        <end position="160"/>
    </location>
</feature>
<comment type="function">
    <text evidence="1">May be involved in MAP kinase activation, epithelial sodium channel (ENaC) down-regulation and cell cycling.</text>
</comment>
<organism evidence="6 7">
    <name type="scientific">Muraenolepis orangiensis</name>
    <name type="common">Patagonian moray cod</name>
    <dbReference type="NCBI Taxonomy" id="630683"/>
    <lineage>
        <taxon>Eukaryota</taxon>
        <taxon>Metazoa</taxon>
        <taxon>Chordata</taxon>
        <taxon>Craniata</taxon>
        <taxon>Vertebrata</taxon>
        <taxon>Euteleostomi</taxon>
        <taxon>Actinopterygii</taxon>
        <taxon>Neopterygii</taxon>
        <taxon>Teleostei</taxon>
        <taxon>Neoteleostei</taxon>
        <taxon>Acanthomorphata</taxon>
        <taxon>Zeiogadaria</taxon>
        <taxon>Gadariae</taxon>
        <taxon>Gadiformes</taxon>
        <taxon>Muraenolepidoidei</taxon>
        <taxon>Muraenolepididae</taxon>
        <taxon>Muraenolepis</taxon>
    </lineage>
</organism>
<name>A0A9Q0ITK8_9TELE</name>
<feature type="compositionally biased region" description="Low complexity" evidence="4">
    <location>
        <begin position="1"/>
        <end position="12"/>
    </location>
</feature>
<sequence length="186" mass="20185">MEAEAAAPLSPVSAPPWRPGERRARKPGSANIFGGVALWQLQKLFRAAGDQEAEQRARLVWGHQGEAALAQALMGLRARGPRRGLRARGRRDGHTGSRWMRAFHHMRIGEESPERHGVTSNLQPWDTGAPPEPGTQTPAEEDSEGSGPQSQGPVLTSETPCLSEAALGPPRAPGGRPERYLHRIIH</sequence>
<dbReference type="EMBL" id="JANIIK010000038">
    <property type="protein sequence ID" value="KAJ3610419.1"/>
    <property type="molecule type" value="Genomic_DNA"/>
</dbReference>
<protein>
    <recommendedName>
        <fullName evidence="2">Arginine vasopressin-induced protein 1</fullName>
    </recommendedName>
</protein>
<accession>A0A9Q0ITK8</accession>
<feature type="domain" description="Arginine vasopressin-induced protein 1/transcriptional and immune response regulator" evidence="5">
    <location>
        <begin position="6"/>
        <end position="77"/>
    </location>
</feature>
<dbReference type="OrthoDB" id="9906905at2759"/>
<feature type="compositionally biased region" description="Low complexity" evidence="4">
    <location>
        <begin position="164"/>
        <end position="175"/>
    </location>
</feature>
<evidence type="ECO:0000256" key="4">
    <source>
        <dbReference type="SAM" id="MobiDB-lite"/>
    </source>
</evidence>
<evidence type="ECO:0000313" key="7">
    <source>
        <dbReference type="Proteomes" id="UP001148018"/>
    </source>
</evidence>
<dbReference type="InterPro" id="IPR039579">
    <property type="entry name" value="AVPI1"/>
</dbReference>
<evidence type="ECO:0000313" key="6">
    <source>
        <dbReference type="EMBL" id="KAJ3610419.1"/>
    </source>
</evidence>
<keyword evidence="3" id="KW-0131">Cell cycle</keyword>
<comment type="caution">
    <text evidence="6">The sequence shown here is derived from an EMBL/GenBank/DDBJ whole genome shotgun (WGS) entry which is preliminary data.</text>
</comment>
<evidence type="ECO:0000259" key="5">
    <source>
        <dbReference type="Pfam" id="PF15063"/>
    </source>
</evidence>
<dbReference type="PANTHER" id="PTHR14350">
    <property type="entry name" value="ARGININE VASOPRESSIN-INDUCED PROTEIN 1"/>
    <property type="match status" value="1"/>
</dbReference>
<dbReference type="Proteomes" id="UP001148018">
    <property type="component" value="Unassembled WGS sequence"/>
</dbReference>
<feature type="compositionally biased region" description="Basic and acidic residues" evidence="4">
    <location>
        <begin position="176"/>
        <end position="186"/>
    </location>
</feature>
<feature type="compositionally biased region" description="Basic and acidic residues" evidence="4">
    <location>
        <begin position="107"/>
        <end position="117"/>
    </location>
</feature>
<feature type="compositionally biased region" description="Basic residues" evidence="4">
    <location>
        <begin position="80"/>
        <end position="89"/>
    </location>
</feature>
<keyword evidence="7" id="KW-1185">Reference proteome</keyword>
<dbReference type="InterPro" id="IPR020282">
    <property type="entry name" value="Avpi1/C8orf4_dom"/>
</dbReference>
<dbReference type="AlphaFoldDB" id="A0A9Q0ITK8"/>